<dbReference type="Pfam" id="PF24962">
    <property type="entry name" value="DUF7767"/>
    <property type="match status" value="1"/>
</dbReference>
<reference evidence="5 6" key="1">
    <citation type="submission" date="2017-10" db="EMBL/GenBank/DDBJ databases">
        <title>Comparative genomics in systemic dimorphic fungi from Ajellomycetaceae.</title>
        <authorList>
            <person name="Munoz J.F."/>
            <person name="Mcewen J.G."/>
            <person name="Clay O.K."/>
            <person name="Cuomo C.A."/>
        </authorList>
    </citation>
    <scope>NUCLEOTIDE SEQUENCE [LARGE SCALE GENOMIC DNA]</scope>
    <source>
        <strain evidence="5 6">UAMH7299</strain>
    </source>
</reference>
<dbReference type="InterPro" id="IPR056669">
    <property type="entry name" value="DUF7767"/>
</dbReference>
<dbReference type="Pfam" id="PF24465">
    <property type="entry name" value="Tri-helical"/>
    <property type="match status" value="2"/>
</dbReference>
<feature type="region of interest" description="Disordered" evidence="1">
    <location>
        <begin position="194"/>
        <end position="220"/>
    </location>
</feature>
<comment type="caution">
    <text evidence="5">The sequence shown here is derived from an EMBL/GenBank/DDBJ whole genome shotgun (WGS) entry which is preliminary data.</text>
</comment>
<dbReference type="STRING" id="1447883.A0A2B7YSE2"/>
<dbReference type="InterPro" id="IPR025676">
    <property type="entry name" value="Clr5_dom"/>
</dbReference>
<gene>
    <name evidence="5" type="ORF">AJ80_02056</name>
</gene>
<organism evidence="5 6">
    <name type="scientific">Polytolypa hystricis (strain UAMH7299)</name>
    <dbReference type="NCBI Taxonomy" id="1447883"/>
    <lineage>
        <taxon>Eukaryota</taxon>
        <taxon>Fungi</taxon>
        <taxon>Dikarya</taxon>
        <taxon>Ascomycota</taxon>
        <taxon>Pezizomycotina</taxon>
        <taxon>Eurotiomycetes</taxon>
        <taxon>Eurotiomycetidae</taxon>
        <taxon>Onygenales</taxon>
        <taxon>Onygenales incertae sedis</taxon>
        <taxon>Polytolypa</taxon>
    </lineage>
</organism>
<feature type="domain" description="DUF7767" evidence="4">
    <location>
        <begin position="504"/>
        <end position="594"/>
    </location>
</feature>
<evidence type="ECO:0000259" key="3">
    <source>
        <dbReference type="Pfam" id="PF24465"/>
    </source>
</evidence>
<evidence type="ECO:0000256" key="1">
    <source>
        <dbReference type="SAM" id="MobiDB-lite"/>
    </source>
</evidence>
<dbReference type="EMBL" id="PDNA01000019">
    <property type="protein sequence ID" value="PGH23808.1"/>
    <property type="molecule type" value="Genomic_DNA"/>
</dbReference>
<protein>
    <submittedName>
        <fullName evidence="5">Uncharacterized protein</fullName>
    </submittedName>
</protein>
<dbReference type="OrthoDB" id="4115389at2759"/>
<dbReference type="Pfam" id="PF14420">
    <property type="entry name" value="Clr5"/>
    <property type="match status" value="1"/>
</dbReference>
<evidence type="ECO:0000259" key="2">
    <source>
        <dbReference type="Pfam" id="PF14420"/>
    </source>
</evidence>
<dbReference type="Proteomes" id="UP000224634">
    <property type="component" value="Unassembled WGS sequence"/>
</dbReference>
<accession>A0A2B7YSE2</accession>
<feature type="region of interest" description="Disordered" evidence="1">
    <location>
        <begin position="401"/>
        <end position="434"/>
    </location>
</feature>
<dbReference type="AlphaFoldDB" id="A0A2B7YSE2"/>
<keyword evidence="6" id="KW-1185">Reference proteome</keyword>
<feature type="compositionally biased region" description="Low complexity" evidence="1">
    <location>
        <begin position="416"/>
        <end position="434"/>
    </location>
</feature>
<dbReference type="InterPro" id="IPR057940">
    <property type="entry name" value="Tri-helical_dom"/>
</dbReference>
<evidence type="ECO:0000313" key="6">
    <source>
        <dbReference type="Proteomes" id="UP000224634"/>
    </source>
</evidence>
<feature type="domain" description="Tri-helical" evidence="3">
    <location>
        <begin position="225"/>
        <end position="308"/>
    </location>
</feature>
<feature type="domain" description="Clr5" evidence="2">
    <location>
        <begin position="1"/>
        <end position="53"/>
    </location>
</feature>
<proteinExistence type="predicted"/>
<feature type="domain" description="Tri-helical" evidence="3">
    <location>
        <begin position="318"/>
        <end position="404"/>
    </location>
</feature>
<evidence type="ECO:0000313" key="5">
    <source>
        <dbReference type="EMBL" id="PGH23808.1"/>
    </source>
</evidence>
<evidence type="ECO:0000259" key="4">
    <source>
        <dbReference type="Pfam" id="PF24962"/>
    </source>
</evidence>
<name>A0A2B7YSE2_POLH7</name>
<dbReference type="PANTHER" id="PTHR38788">
    <property type="entry name" value="CLR5 DOMAIN-CONTAINING PROTEIN"/>
    <property type="match status" value="1"/>
</dbReference>
<sequence length="597" mass="68426">MVYDWDGKRDICYKMYIEDKKALEEIMEYMKVYHQFAPSKRAFQTQFKRWGFPSKQNPAHKNAGLVARIKELWERNTNQRDMLRILNDEGYTIKERELMRVRAKNRWLLRVPNGMKSQPATVSPPTPMGDDNLLALQQETYRTEGDFDNTVQEAVQDTEEQRAPSPELSLEVLAKRRERLERLKAESEERWASRKRRRRTRGWAGLPADPPGPPRFPSETTIDESKQYLELDNEMYRKIRDQFQKICEEAGFIKKTVAGPEKWQAAKDRLVSESPHLRAVFWVGASQLEAKTLALDVVCTDVTKRMRTLERRMTIAEAKNALGINPEESRQIRNAFYSTLKADHFTSKLEAGDEHWRELKEQWIQGSELLSSILAPGEADPEHATKVKAIEVLCRDVMKRLRDDQTKRDPSRKRPAANSAARKASSSQASQASQRLDADFRNGISTLASQALASAPMLPGDITDLQIDPSLLQAANDPSFGLTHGHRGAQTFDYVDPLLSAALLPTPVYLRIHPQSQVYQNSKTWLDKLSTRSLDELRQLVLSRFKDVVIARIEGTEKDANGRELPFRIDEDHELDAYLTHVHGGKATFVFLLHAQH</sequence>
<dbReference type="PANTHER" id="PTHR38788:SF5">
    <property type="entry name" value="CLR5 DOMAIN-CONTAINING PROTEIN"/>
    <property type="match status" value="1"/>
</dbReference>